<keyword evidence="5" id="KW-0963">Cytoplasm</keyword>
<dbReference type="EMBL" id="AP025592">
    <property type="protein sequence ID" value="BDG09065.1"/>
    <property type="molecule type" value="Genomic_DNA"/>
</dbReference>
<comment type="pathway">
    <text evidence="5">Amino-acid biosynthesis; L-arginine biosynthesis; N(2)-acetyl-L-ornithine from L-glutamate: step 3/4.</text>
</comment>
<feature type="domain" description="Semialdehyde dehydrogenase NAD-binding" evidence="7">
    <location>
        <begin position="5"/>
        <end position="143"/>
    </location>
</feature>
<organism evidence="8 9">
    <name type="scientific">Anaeromyxobacter paludicola</name>
    <dbReference type="NCBI Taxonomy" id="2918171"/>
    <lineage>
        <taxon>Bacteria</taxon>
        <taxon>Pseudomonadati</taxon>
        <taxon>Myxococcota</taxon>
        <taxon>Myxococcia</taxon>
        <taxon>Myxococcales</taxon>
        <taxon>Cystobacterineae</taxon>
        <taxon>Anaeromyxobacteraceae</taxon>
        <taxon>Anaeromyxobacter</taxon>
    </lineage>
</organism>
<evidence type="ECO:0000256" key="2">
    <source>
        <dbReference type="ARBA" id="ARBA00022605"/>
    </source>
</evidence>
<comment type="function">
    <text evidence="5">Catalyzes the NADPH-dependent reduction of N-acetyl-5-glutamyl phosphate to yield N-acetyl-L-glutamate 5-semialdehyde.</text>
</comment>
<dbReference type="InterPro" id="IPR000534">
    <property type="entry name" value="Semialdehyde_DH_NAD-bd"/>
</dbReference>
<feature type="active site" evidence="5 6">
    <location>
        <position position="151"/>
    </location>
</feature>
<dbReference type="NCBIfam" id="TIGR01850">
    <property type="entry name" value="argC"/>
    <property type="match status" value="1"/>
</dbReference>
<gene>
    <name evidence="8" type="primary">argC_1</name>
    <name evidence="5" type="synonym">argC</name>
    <name evidence="8" type="ORF">AMPC_21780</name>
</gene>
<keyword evidence="4 5" id="KW-0560">Oxidoreductase</keyword>
<dbReference type="Gene3D" id="3.30.360.10">
    <property type="entry name" value="Dihydrodipicolinate Reductase, domain 2"/>
    <property type="match status" value="1"/>
</dbReference>
<name>A0ABM7XB23_9BACT</name>
<evidence type="ECO:0000313" key="8">
    <source>
        <dbReference type="EMBL" id="BDG09065.1"/>
    </source>
</evidence>
<reference evidence="9" key="1">
    <citation type="journal article" date="2022" name="Int. J. Syst. Evol. Microbiol.">
        <title>Anaeromyxobacter oryzae sp. nov., Anaeromyxobacter diazotrophicus sp. nov. and Anaeromyxobacter paludicola sp. nov., isolated from paddy soils.</title>
        <authorList>
            <person name="Itoh H."/>
            <person name="Xu Z."/>
            <person name="Mise K."/>
            <person name="Masuda Y."/>
            <person name="Ushijima N."/>
            <person name="Hayakawa C."/>
            <person name="Shiratori Y."/>
            <person name="Senoo K."/>
        </authorList>
    </citation>
    <scope>NUCLEOTIDE SEQUENCE [LARGE SCALE GENOMIC DNA]</scope>
    <source>
        <strain evidence="9">Red630</strain>
    </source>
</reference>
<dbReference type="CDD" id="cd17895">
    <property type="entry name" value="AGPR_1_N"/>
    <property type="match status" value="1"/>
</dbReference>
<keyword evidence="3 5" id="KW-0521">NADP</keyword>
<accession>A0ABM7XB23</accession>
<comment type="subcellular location">
    <subcellularLocation>
        <location evidence="5">Cytoplasm</location>
    </subcellularLocation>
</comment>
<evidence type="ECO:0000256" key="3">
    <source>
        <dbReference type="ARBA" id="ARBA00022857"/>
    </source>
</evidence>
<evidence type="ECO:0000259" key="7">
    <source>
        <dbReference type="SMART" id="SM00859"/>
    </source>
</evidence>
<evidence type="ECO:0000256" key="6">
    <source>
        <dbReference type="PROSITE-ProRule" id="PRU10010"/>
    </source>
</evidence>
<comment type="catalytic activity">
    <reaction evidence="5">
        <text>N-acetyl-L-glutamate 5-semialdehyde + phosphate + NADP(+) = N-acetyl-L-glutamyl 5-phosphate + NADPH + H(+)</text>
        <dbReference type="Rhea" id="RHEA:21588"/>
        <dbReference type="ChEBI" id="CHEBI:15378"/>
        <dbReference type="ChEBI" id="CHEBI:29123"/>
        <dbReference type="ChEBI" id="CHEBI:43474"/>
        <dbReference type="ChEBI" id="CHEBI:57783"/>
        <dbReference type="ChEBI" id="CHEBI:57936"/>
        <dbReference type="ChEBI" id="CHEBI:58349"/>
        <dbReference type="EC" id="1.2.1.38"/>
    </reaction>
</comment>
<keyword evidence="9" id="KW-1185">Reference proteome</keyword>
<keyword evidence="2 5" id="KW-0028">Amino-acid biosynthesis</keyword>
<keyword evidence="1 5" id="KW-0055">Arginine biosynthesis</keyword>
<proteinExistence type="inferred from homology"/>
<dbReference type="InterPro" id="IPR023013">
    <property type="entry name" value="AGPR_AS"/>
</dbReference>
<dbReference type="InterPro" id="IPR058924">
    <property type="entry name" value="AGPR_dimerisation_dom"/>
</dbReference>
<dbReference type="Pfam" id="PF01118">
    <property type="entry name" value="Semialdhyde_dh"/>
    <property type="match status" value="1"/>
</dbReference>
<dbReference type="SMART" id="SM00859">
    <property type="entry name" value="Semialdhyde_dh"/>
    <property type="match status" value="1"/>
</dbReference>
<dbReference type="PROSITE" id="PS01224">
    <property type="entry name" value="ARGC"/>
    <property type="match status" value="1"/>
</dbReference>
<evidence type="ECO:0000256" key="1">
    <source>
        <dbReference type="ARBA" id="ARBA00022571"/>
    </source>
</evidence>
<protein>
    <recommendedName>
        <fullName evidence="5">N-acetyl-gamma-glutamyl-phosphate reductase</fullName>
        <shortName evidence="5">AGPR</shortName>
        <ecNumber evidence="5">1.2.1.38</ecNumber>
    </recommendedName>
    <alternativeName>
        <fullName evidence="5">N-acetyl-glutamate semialdehyde dehydrogenase</fullName>
        <shortName evidence="5">NAGSA dehydrogenase</shortName>
    </alternativeName>
</protein>
<dbReference type="InterPro" id="IPR000706">
    <property type="entry name" value="AGPR_type-1"/>
</dbReference>
<dbReference type="SUPFAM" id="SSF51735">
    <property type="entry name" value="NAD(P)-binding Rossmann-fold domains"/>
    <property type="match status" value="1"/>
</dbReference>
<sequence>MHTCTAAVVGASGYAGLELTRILSRHPRVRLAALFSDRWSDDEAGARLPLQGPAAALRYRPLAGSADVEAEVAFLATPAEVSLELAPRLLARGVRVVDLSGAFRLGDPALYPQWYGFAHDQPELLAAAPYGLPELCRAELAGARLVSNPGCYATAIALAVAPLVKSGLCLPDGIAVTAMSGVSGAGRKASEDYSFCEVGEDLRAYRIGRHQHVPEIERTVARHAGRCGPLSFTPVLAPIRRGILATCTLRLAPGASPGELARALEGAYAGEPFVRVVPADRVKVADVARTNRCHLGATADVRAGLAVAVSAIDNLVKGAAGQAVQAFNAAMGFDEALGLDLLGG</sequence>
<dbReference type="RefSeq" id="WP_248340684.1">
    <property type="nucleotide sequence ID" value="NZ_AP025592.1"/>
</dbReference>
<dbReference type="HAMAP" id="MF_00150">
    <property type="entry name" value="ArgC_type1"/>
    <property type="match status" value="1"/>
</dbReference>
<dbReference type="InterPro" id="IPR050085">
    <property type="entry name" value="AGPR"/>
</dbReference>
<evidence type="ECO:0000256" key="4">
    <source>
        <dbReference type="ARBA" id="ARBA00023002"/>
    </source>
</evidence>
<dbReference type="Proteomes" id="UP001162734">
    <property type="component" value="Chromosome"/>
</dbReference>
<dbReference type="Gene3D" id="3.40.50.720">
    <property type="entry name" value="NAD(P)-binding Rossmann-like Domain"/>
    <property type="match status" value="1"/>
</dbReference>
<dbReference type="CDD" id="cd23934">
    <property type="entry name" value="AGPR_1_C"/>
    <property type="match status" value="1"/>
</dbReference>
<dbReference type="InterPro" id="IPR036291">
    <property type="entry name" value="NAD(P)-bd_dom_sf"/>
</dbReference>
<evidence type="ECO:0000256" key="5">
    <source>
        <dbReference type="HAMAP-Rule" id="MF_00150"/>
    </source>
</evidence>
<dbReference type="SUPFAM" id="SSF55347">
    <property type="entry name" value="Glyceraldehyde-3-phosphate dehydrogenase-like, C-terminal domain"/>
    <property type="match status" value="1"/>
</dbReference>
<dbReference type="EC" id="1.2.1.38" evidence="5"/>
<dbReference type="PANTHER" id="PTHR32338">
    <property type="entry name" value="N-ACETYL-GAMMA-GLUTAMYL-PHOSPHATE REDUCTASE, CHLOROPLASTIC-RELATED-RELATED"/>
    <property type="match status" value="1"/>
</dbReference>
<dbReference type="Pfam" id="PF22698">
    <property type="entry name" value="Semialdhyde_dhC_1"/>
    <property type="match status" value="1"/>
</dbReference>
<comment type="similarity">
    <text evidence="5">Belongs to the NAGSA dehydrogenase family. Type 1 subfamily.</text>
</comment>
<dbReference type="PANTHER" id="PTHR32338:SF10">
    <property type="entry name" value="N-ACETYL-GAMMA-GLUTAMYL-PHOSPHATE REDUCTASE, CHLOROPLASTIC-RELATED"/>
    <property type="match status" value="1"/>
</dbReference>
<evidence type="ECO:0000313" key="9">
    <source>
        <dbReference type="Proteomes" id="UP001162734"/>
    </source>
</evidence>